<evidence type="ECO:0000313" key="1">
    <source>
        <dbReference type="EMBL" id="BBL09260.1"/>
    </source>
</evidence>
<gene>
    <name evidence="1" type="ORF">A5CPYCFAH4_14840</name>
</gene>
<dbReference type="Proteomes" id="UP000317465">
    <property type="component" value="Chromosome"/>
</dbReference>
<name>A0ACA8QX48_9BACT</name>
<protein>
    <submittedName>
        <fullName evidence="1">Uncharacterized protein</fullName>
    </submittedName>
</protein>
<proteinExistence type="predicted"/>
<organism evidence="1 2">
    <name type="scientific">Alistipes onderdonkii subsp. vulgaris</name>
    <dbReference type="NCBI Taxonomy" id="2585117"/>
    <lineage>
        <taxon>Bacteria</taxon>
        <taxon>Pseudomonadati</taxon>
        <taxon>Bacteroidota</taxon>
        <taxon>Bacteroidia</taxon>
        <taxon>Bacteroidales</taxon>
        <taxon>Rikenellaceae</taxon>
        <taxon>Alistipes</taxon>
    </lineage>
</organism>
<reference evidence="1 2" key="1">
    <citation type="journal article" date="2020" name="Int. J. Syst. Evol. Microbiol.">
        <title>Alistipes communis sp. nov., Alistipes dispar sp. nov. and Alistipes onderdonkii subsp. vulgaris subsp. nov., isolated from human faeces, and creation of Alistipes onderdonkii subsp. onderdonkii subsp. nov.</title>
        <authorList>
            <person name="Sakamoto M."/>
            <person name="Ikeyama N."/>
            <person name="Ogata Y."/>
            <person name="Suda W."/>
            <person name="Iino T."/>
            <person name="Hattori M."/>
            <person name="Ohkuma M."/>
        </authorList>
    </citation>
    <scope>NUCLEOTIDE SEQUENCE [LARGE SCALE GENOMIC DNA]</scope>
    <source>
        <strain evidence="1 2">5CPYCFAH4</strain>
    </source>
</reference>
<evidence type="ECO:0000313" key="2">
    <source>
        <dbReference type="Proteomes" id="UP000317465"/>
    </source>
</evidence>
<accession>A0ACA8QX48</accession>
<dbReference type="EMBL" id="AP019737">
    <property type="protein sequence ID" value="BBL09260.1"/>
    <property type="molecule type" value="Genomic_DNA"/>
</dbReference>
<keyword evidence="2" id="KW-1185">Reference proteome</keyword>
<sequence length="573" mass="64178">MTMKIQGRLTLGIGVLFAMILLLGIQSVSYVRQLSRATGTILADNYNSLQYAGDMLRSLNDIGQDSVSRHALRQSLALQQQNITEVSEKELTAALQQHVASLSDPVTEAEIQTVRADLYRIMEVNMAAIRAKSSQVEERADYVMWWLIVVAALCALVAGAVLVWFPRMVLRPIDELKKGIKEIASHNYGKRLDFTGNREFESVAESFNNMAAKLDEYRRSSLDDLMTAKTRIEAIVNSLHEPIIGLDPRKTILFMNREALSVLNLPETVIGRDAAEVALANDLLRRLLRELYGEKKNAGQEPLKIYADNKESYFQMEDTPLYIMPVGSREQQFVGNLIVLNNITKYKELDSAKTNFISTVSHEMKTPISSILMSLQLLGDNRLGPLNEEQKQLVGSIRESSDRLLNITGELLNMTQVESGKLRLMPKVVKPVELIDYAVKATQVLAERFRCFVEVEYPEKISKLFVDNEKIAWVITNLLSNAIHHSPENSRIIVGAVQHEKAVEIFVQDFGRGIDPRYHKSIFERYFRVPGTKVQGSGLGLAISKEFVEAHGGTISVESGIGKGSRFSILLPA</sequence>